<dbReference type="AlphaFoldDB" id="A0A7V7TL39"/>
<dbReference type="RefSeq" id="WP_151152233.1">
    <property type="nucleotide sequence ID" value="NZ_JYLB01000003.1"/>
</dbReference>
<organism evidence="1 2">
    <name type="scientific">Pseudomonas lini</name>
    <dbReference type="NCBI Taxonomy" id="163011"/>
    <lineage>
        <taxon>Bacteria</taxon>
        <taxon>Pseudomonadati</taxon>
        <taxon>Pseudomonadota</taxon>
        <taxon>Gammaproteobacteria</taxon>
        <taxon>Pseudomonadales</taxon>
        <taxon>Pseudomonadaceae</taxon>
        <taxon>Pseudomonas</taxon>
    </lineage>
</organism>
<dbReference type="Proteomes" id="UP000434925">
    <property type="component" value="Unassembled WGS sequence"/>
</dbReference>
<gene>
    <name evidence="1" type="ORF">F7R14_17010</name>
</gene>
<protein>
    <submittedName>
        <fullName evidence="1">Uncharacterized protein</fullName>
    </submittedName>
</protein>
<sequence>MSDVISVTVVHWRWKYTNMARKPETTWEMLNEAMSHFQEHIRNKKLAWELSLVDLLHVSNFKGGNASITEPMATLPAKLKYYEIALRDIETTFKKKPLNNLTEEELTQLTGRCTDFLALTTKPKSKIRGLGRLTLQR</sequence>
<evidence type="ECO:0000313" key="2">
    <source>
        <dbReference type="Proteomes" id="UP000434925"/>
    </source>
</evidence>
<proteinExistence type="predicted"/>
<evidence type="ECO:0000313" key="1">
    <source>
        <dbReference type="EMBL" id="KAB0503459.1"/>
    </source>
</evidence>
<comment type="caution">
    <text evidence="1">The sequence shown here is derived from an EMBL/GenBank/DDBJ whole genome shotgun (WGS) entry which is preliminary data.</text>
</comment>
<accession>A0A7V7TL39</accession>
<reference evidence="1 2" key="1">
    <citation type="submission" date="2019-09" db="EMBL/GenBank/DDBJ databases">
        <title>Draft genome sequences of 48 bacterial type strains from the CCUG.</title>
        <authorList>
            <person name="Tunovic T."/>
            <person name="Pineiro-Iglesias B."/>
            <person name="Unosson C."/>
            <person name="Inganas E."/>
            <person name="Ohlen M."/>
            <person name="Cardew S."/>
            <person name="Jensie-Markopoulos S."/>
            <person name="Salva-Serra F."/>
            <person name="Jaen-Luchoro D."/>
            <person name="Karlsson R."/>
            <person name="Svensson-Stadler L."/>
            <person name="Chun J."/>
            <person name="Moore E."/>
        </authorList>
    </citation>
    <scope>NUCLEOTIDE SEQUENCE [LARGE SCALE GENOMIC DNA]</scope>
    <source>
        <strain evidence="1 2">CCUG 51522</strain>
    </source>
</reference>
<dbReference type="EMBL" id="VZPO01000006">
    <property type="protein sequence ID" value="KAB0503459.1"/>
    <property type="molecule type" value="Genomic_DNA"/>
</dbReference>
<name>A0A7V7TL39_9PSED</name>